<dbReference type="AlphaFoldDB" id="A0A1E1J0J1"/>
<sequence length="191" mass="20762">MQVQADADRGRRRSSSYFTLRCSCPPPSLSLFVCGLSRWWLSNVLLNRVRFPCCRWYYASACGWGETAGLPSAPHERIVAVRVTVYVVRLAISTHSSFTHLPVLSLSLSTCSLSPSSVCVHERVCACVCVYSSGSSQRCSSASAPVLSQRRASPPHLPSSSCSLGAQAAVRFSSSLRSDGATRERRSRVIS</sequence>
<dbReference type="EMBL" id="CALQ01001209">
    <property type="protein sequence ID" value="CCM17094.1"/>
    <property type="molecule type" value="Genomic_DNA"/>
</dbReference>
<gene>
    <name evidence="1" type="primary">LgM4147LRVhigh.28.01550.01180</name>
    <name evidence="1" type="ORF">BN36_2845930</name>
</gene>
<accession>A0A1E1J0J1</accession>
<protein>
    <submittedName>
        <fullName evidence="1">Uncharacterized protein</fullName>
    </submittedName>
</protein>
<reference evidence="1" key="1">
    <citation type="submission" date="2012-08" db="EMBL/GenBank/DDBJ databases">
        <title>Comparative genomics of metastatic and non-metastatic Leishmania guyanensis provides insights into polygenic factors involved in Leishmania RNA virus infection.</title>
        <authorList>
            <person name="Smith D."/>
            <person name="Hertz-Fowler C."/>
            <person name="Martin R."/>
            <person name="Dickens N."/>
            <person name="Fasel N."/>
            <person name="Falquet L."/>
            <person name="Beverley S."/>
            <person name="Zangger H."/>
            <person name="Calderon-Copete S."/>
            <person name="Mottram J."/>
            <person name="Xenarios I."/>
        </authorList>
    </citation>
    <scope>NUCLEOTIDE SEQUENCE</scope>
    <source>
        <strain evidence="1">MHOM/BR/75/M4147/SSU:IR2SAT-LUC</strain>
    </source>
</reference>
<proteinExistence type="predicted"/>
<evidence type="ECO:0000313" key="1">
    <source>
        <dbReference type="EMBL" id="CCM17094.1"/>
    </source>
</evidence>
<name>A0A1E1J0J1_LEIGU</name>
<organism evidence="1">
    <name type="scientific">Leishmania guyanensis</name>
    <dbReference type="NCBI Taxonomy" id="5670"/>
    <lineage>
        <taxon>Eukaryota</taxon>
        <taxon>Discoba</taxon>
        <taxon>Euglenozoa</taxon>
        <taxon>Kinetoplastea</taxon>
        <taxon>Metakinetoplastina</taxon>
        <taxon>Trypanosomatida</taxon>
        <taxon>Trypanosomatidae</taxon>
        <taxon>Leishmaniinae</taxon>
        <taxon>Leishmania</taxon>
        <taxon>Leishmania guyanensis species complex</taxon>
    </lineage>
</organism>